<evidence type="ECO:0000313" key="7">
    <source>
        <dbReference type="EMBL" id="GAA4602222.1"/>
    </source>
</evidence>
<dbReference type="Gene3D" id="3.40.50.150">
    <property type="entry name" value="Vaccinia Virus protein VP39"/>
    <property type="match status" value="1"/>
</dbReference>
<dbReference type="GO" id="GO:0032259">
    <property type="term" value="P:methylation"/>
    <property type="evidence" value="ECO:0007669"/>
    <property type="project" value="UniProtKB-KW"/>
</dbReference>
<dbReference type="SUPFAM" id="SSF53335">
    <property type="entry name" value="S-adenosyl-L-methionine-dependent methyltransferases"/>
    <property type="match status" value="1"/>
</dbReference>
<dbReference type="InterPro" id="IPR016461">
    <property type="entry name" value="COMT-like"/>
</dbReference>
<feature type="compositionally biased region" description="Basic and acidic residues" evidence="4">
    <location>
        <begin position="1"/>
        <end position="12"/>
    </location>
</feature>
<feature type="region of interest" description="Disordered" evidence="4">
    <location>
        <begin position="1"/>
        <end position="21"/>
    </location>
</feature>
<dbReference type="InterPro" id="IPR029063">
    <property type="entry name" value="SAM-dependent_MTases_sf"/>
</dbReference>
<gene>
    <name evidence="7" type="ORF">GCM10023195_06530</name>
</gene>
<evidence type="ECO:0000256" key="2">
    <source>
        <dbReference type="ARBA" id="ARBA00022679"/>
    </source>
</evidence>
<dbReference type="Gene3D" id="1.10.10.10">
    <property type="entry name" value="Winged helix-like DNA-binding domain superfamily/Winged helix DNA-binding domain"/>
    <property type="match status" value="1"/>
</dbReference>
<accession>A0ABP8TCI7</accession>
<comment type="caution">
    <text evidence="7">The sequence shown here is derived from an EMBL/GenBank/DDBJ whole genome shotgun (WGS) entry which is preliminary data.</text>
</comment>
<organism evidence="7 8">
    <name type="scientific">Actinoallomurus liliacearum</name>
    <dbReference type="NCBI Taxonomy" id="1080073"/>
    <lineage>
        <taxon>Bacteria</taxon>
        <taxon>Bacillati</taxon>
        <taxon>Actinomycetota</taxon>
        <taxon>Actinomycetes</taxon>
        <taxon>Streptosporangiales</taxon>
        <taxon>Thermomonosporaceae</taxon>
        <taxon>Actinoallomurus</taxon>
    </lineage>
</organism>
<dbReference type="InterPro" id="IPR001077">
    <property type="entry name" value="COMT_C"/>
</dbReference>
<sequence length="360" mass="38412">MPATDRVGDARDTGTAAGANARPAPARLMQMVLHAMAAKSVYAAAELGLADLLGERPRTTAELAELTGAHGPSLRRLLLALAGLGLVTQTGMDRFELTEFGRPLRKDAPNSIRDLVRMMCGPAVWRSWDELVPSVRTGEPAWDLAHGVTWLEYYAREPEEAATFNRAMAEHTRDTAPGVLAAADLSRFGTVVDVGGGDGTLISHVLRAHPGVRGVVFDVPTGLAATATTLAAAGVASRCQVVSGDFFVSVPAGADAYLLKQILHDWDDERATAILRTVRAAVPPGGRLFVIERAVPEQVTPGDPAETRDLLLDLHMLVATGGRERTEGEFGRLLEAAGFEITRLTALPRFDFRVIEATPA</sequence>
<dbReference type="CDD" id="cd02440">
    <property type="entry name" value="AdoMet_MTases"/>
    <property type="match status" value="1"/>
</dbReference>
<evidence type="ECO:0000259" key="6">
    <source>
        <dbReference type="Pfam" id="PF08100"/>
    </source>
</evidence>
<feature type="domain" description="O-methyltransferase dimerisation" evidence="6">
    <location>
        <begin position="29"/>
        <end position="102"/>
    </location>
</feature>
<reference evidence="8" key="1">
    <citation type="journal article" date="2019" name="Int. J. Syst. Evol. Microbiol.">
        <title>The Global Catalogue of Microorganisms (GCM) 10K type strain sequencing project: providing services to taxonomists for standard genome sequencing and annotation.</title>
        <authorList>
            <consortium name="The Broad Institute Genomics Platform"/>
            <consortium name="The Broad Institute Genome Sequencing Center for Infectious Disease"/>
            <person name="Wu L."/>
            <person name="Ma J."/>
        </authorList>
    </citation>
    <scope>NUCLEOTIDE SEQUENCE [LARGE SCALE GENOMIC DNA]</scope>
    <source>
        <strain evidence="8">JCM 17938</strain>
    </source>
</reference>
<dbReference type="Pfam" id="PF00891">
    <property type="entry name" value="Methyltransf_2"/>
    <property type="match status" value="1"/>
</dbReference>
<protein>
    <submittedName>
        <fullName evidence="7">Methyltransferase</fullName>
    </submittedName>
</protein>
<keyword evidence="2" id="KW-0808">Transferase</keyword>
<dbReference type="Pfam" id="PF08100">
    <property type="entry name" value="Dimerisation"/>
    <property type="match status" value="1"/>
</dbReference>
<dbReference type="SUPFAM" id="SSF46785">
    <property type="entry name" value="Winged helix' DNA-binding domain"/>
    <property type="match status" value="1"/>
</dbReference>
<proteinExistence type="predicted"/>
<evidence type="ECO:0000256" key="1">
    <source>
        <dbReference type="ARBA" id="ARBA00022603"/>
    </source>
</evidence>
<evidence type="ECO:0000259" key="5">
    <source>
        <dbReference type="Pfam" id="PF00891"/>
    </source>
</evidence>
<dbReference type="InterPro" id="IPR036388">
    <property type="entry name" value="WH-like_DNA-bd_sf"/>
</dbReference>
<keyword evidence="8" id="KW-1185">Reference proteome</keyword>
<dbReference type="Gene3D" id="1.10.287.1350">
    <property type="match status" value="1"/>
</dbReference>
<dbReference type="InterPro" id="IPR036390">
    <property type="entry name" value="WH_DNA-bd_sf"/>
</dbReference>
<keyword evidence="1 7" id="KW-0489">Methyltransferase</keyword>
<name>A0ABP8TCI7_9ACTN</name>
<dbReference type="Proteomes" id="UP001500212">
    <property type="component" value="Unassembled WGS sequence"/>
</dbReference>
<dbReference type="GO" id="GO:0008168">
    <property type="term" value="F:methyltransferase activity"/>
    <property type="evidence" value="ECO:0007669"/>
    <property type="project" value="UniProtKB-KW"/>
</dbReference>
<dbReference type="PROSITE" id="PS51683">
    <property type="entry name" value="SAM_OMT_II"/>
    <property type="match status" value="1"/>
</dbReference>
<feature type="domain" description="O-methyltransferase C-terminal" evidence="5">
    <location>
        <begin position="128"/>
        <end position="340"/>
    </location>
</feature>
<dbReference type="InterPro" id="IPR012967">
    <property type="entry name" value="COMT_dimerisation"/>
</dbReference>
<dbReference type="PANTHER" id="PTHR43712:SF2">
    <property type="entry name" value="O-METHYLTRANSFERASE CICE"/>
    <property type="match status" value="1"/>
</dbReference>
<dbReference type="PIRSF" id="PIRSF005739">
    <property type="entry name" value="O-mtase"/>
    <property type="match status" value="1"/>
</dbReference>
<evidence type="ECO:0000256" key="4">
    <source>
        <dbReference type="SAM" id="MobiDB-lite"/>
    </source>
</evidence>
<keyword evidence="3" id="KW-0949">S-adenosyl-L-methionine</keyword>
<dbReference type="RefSeq" id="WP_345347944.1">
    <property type="nucleotide sequence ID" value="NZ_BAABHJ010000002.1"/>
</dbReference>
<dbReference type="EMBL" id="BAABHJ010000002">
    <property type="protein sequence ID" value="GAA4602222.1"/>
    <property type="molecule type" value="Genomic_DNA"/>
</dbReference>
<evidence type="ECO:0000313" key="8">
    <source>
        <dbReference type="Proteomes" id="UP001500212"/>
    </source>
</evidence>
<evidence type="ECO:0000256" key="3">
    <source>
        <dbReference type="ARBA" id="ARBA00022691"/>
    </source>
</evidence>
<dbReference type="PANTHER" id="PTHR43712">
    <property type="entry name" value="PUTATIVE (AFU_ORTHOLOGUE AFUA_4G14580)-RELATED"/>
    <property type="match status" value="1"/>
</dbReference>